<reference evidence="1 2" key="1">
    <citation type="journal article" date="2012" name="J. Bacteriol.">
        <title>Genome sequence of the cycloprodigiosin-producing bacterial strain Pseudoalteromonas rubra ATCC 29570(T).</title>
        <authorList>
            <person name="Xie B.B."/>
            <person name="Shu Y.L."/>
            <person name="Qin Q.L."/>
            <person name="Rong J.C."/>
            <person name="Zhang X.Y."/>
            <person name="Chen X.L."/>
            <person name="Zhou B.C."/>
            <person name="Zhang Y.Z."/>
        </authorList>
    </citation>
    <scope>NUCLEOTIDE SEQUENCE [LARGE SCALE GENOMIC DNA]</scope>
    <source>
        <strain evidence="1 2">DSM 6842</strain>
    </source>
</reference>
<comment type="caution">
    <text evidence="1">The sequence shown here is derived from an EMBL/GenBank/DDBJ whole genome shotgun (WGS) entry which is preliminary data.</text>
</comment>
<dbReference type="EMBL" id="AHCD03000044">
    <property type="protein sequence ID" value="KAF7781960.1"/>
    <property type="molecule type" value="Genomic_DNA"/>
</dbReference>
<protein>
    <submittedName>
        <fullName evidence="1">Uncharacterized protein</fullName>
    </submittedName>
</protein>
<name>A0A8T0C237_9GAMM</name>
<evidence type="ECO:0000313" key="2">
    <source>
        <dbReference type="Proteomes" id="UP000016480"/>
    </source>
</evidence>
<sequence length="41" mass="4614">MTDILIILFIFALQIDNTTRNNDKKAGKAILSVADERLIQP</sequence>
<gene>
    <name evidence="1" type="ORF">PRUB_b1341</name>
</gene>
<proteinExistence type="predicted"/>
<dbReference type="Proteomes" id="UP000016480">
    <property type="component" value="Unassembled WGS sequence"/>
</dbReference>
<dbReference type="AlphaFoldDB" id="A0A8T0C237"/>
<organism evidence="1 2">
    <name type="scientific">Pseudoalteromonas rubra</name>
    <dbReference type="NCBI Taxonomy" id="43658"/>
    <lineage>
        <taxon>Bacteria</taxon>
        <taxon>Pseudomonadati</taxon>
        <taxon>Pseudomonadota</taxon>
        <taxon>Gammaproteobacteria</taxon>
        <taxon>Alteromonadales</taxon>
        <taxon>Pseudoalteromonadaceae</taxon>
        <taxon>Pseudoalteromonas</taxon>
    </lineage>
</organism>
<accession>A0A8T0C237</accession>
<evidence type="ECO:0000313" key="1">
    <source>
        <dbReference type="EMBL" id="KAF7781960.1"/>
    </source>
</evidence>